<dbReference type="Proteomes" id="UP001298753">
    <property type="component" value="Unassembled WGS sequence"/>
</dbReference>
<dbReference type="GeneID" id="98661040"/>
<organism evidence="3 4">
    <name type="scientific">Agathobaculum butyriciproducens</name>
    <dbReference type="NCBI Taxonomy" id="1628085"/>
    <lineage>
        <taxon>Bacteria</taxon>
        <taxon>Bacillati</taxon>
        <taxon>Bacillota</taxon>
        <taxon>Clostridia</taxon>
        <taxon>Eubacteriales</taxon>
        <taxon>Butyricicoccaceae</taxon>
        <taxon>Agathobaculum</taxon>
    </lineage>
</organism>
<accession>A0AAW4VWT0</accession>
<feature type="transmembrane region" description="Helical" evidence="1">
    <location>
        <begin position="284"/>
        <end position="307"/>
    </location>
</feature>
<evidence type="ECO:0000313" key="3">
    <source>
        <dbReference type="EMBL" id="MCC2175573.1"/>
    </source>
</evidence>
<keyword evidence="1" id="KW-0472">Membrane</keyword>
<dbReference type="EMBL" id="JAJEPX010000001">
    <property type="protein sequence ID" value="MCC2175573.1"/>
    <property type="molecule type" value="Genomic_DNA"/>
</dbReference>
<protein>
    <submittedName>
        <fullName evidence="3">Stage III sporulation protein AE</fullName>
    </submittedName>
</protein>
<keyword evidence="1" id="KW-1133">Transmembrane helix</keyword>
<proteinExistence type="predicted"/>
<keyword evidence="1" id="KW-0812">Transmembrane</keyword>
<evidence type="ECO:0000256" key="1">
    <source>
        <dbReference type="SAM" id="Phobius"/>
    </source>
</evidence>
<evidence type="ECO:0000313" key="4">
    <source>
        <dbReference type="Proteomes" id="UP001298753"/>
    </source>
</evidence>
<dbReference type="InterPro" id="IPR014194">
    <property type="entry name" value="Spore_III_AE"/>
</dbReference>
<feature type="chain" id="PRO_5043879369" evidence="2">
    <location>
        <begin position="24"/>
        <end position="370"/>
    </location>
</feature>
<feature type="transmembrane region" description="Helical" evidence="1">
    <location>
        <begin position="341"/>
        <end position="365"/>
    </location>
</feature>
<feature type="transmembrane region" description="Helical" evidence="1">
    <location>
        <begin position="227"/>
        <end position="246"/>
    </location>
</feature>
<feature type="signal peptide" evidence="2">
    <location>
        <begin position="1"/>
        <end position="23"/>
    </location>
</feature>
<evidence type="ECO:0000256" key="2">
    <source>
        <dbReference type="SAM" id="SignalP"/>
    </source>
</evidence>
<keyword evidence="2" id="KW-0732">Signal</keyword>
<comment type="caution">
    <text evidence="3">The sequence shown here is derived from an EMBL/GenBank/DDBJ whole genome shotgun (WGS) entry which is preliminary data.</text>
</comment>
<dbReference type="AlphaFoldDB" id="A0AAW4VWT0"/>
<name>A0AAW4VWT0_9FIRM</name>
<feature type="transmembrane region" description="Helical" evidence="1">
    <location>
        <begin position="182"/>
        <end position="206"/>
    </location>
</feature>
<dbReference type="Pfam" id="PF09546">
    <property type="entry name" value="Spore_III_AE"/>
    <property type="match status" value="1"/>
</dbReference>
<sequence length="370" mass="37828">MSKCKLALNAILVLLLFLPFAHAAVSEEQVQSVGGSSLTDAMPNSARQYLDGVSPENADTLSDSVSRVLKNMTSDSQSAIRTALGGLLRVAVIVLLASAARGFSAAAGGEANDWIDMAAALGCAAVLLRDFTGVLSLCRDTLDQISVFSGTLQPVLATILATGGNTATATVLQAATMVVFDLVIRLVNALLVPAACAYLAITAVDAAAGNGMLRGIADGIKSLTSGVLKLILTLFTAYLAIAGGVSGNVDRMTLKTAKLAVSGAVPVVGGVISDATETMLSGAALLRGSIGIFGMLCVAAICFVPFVRAGASYLCYKAGAAVLSPLCSDGMKRFLENVGTGFGLLLGMLSTCCMILFLELVYMVAMVKPI</sequence>
<dbReference type="RefSeq" id="WP_227599888.1">
    <property type="nucleotide sequence ID" value="NZ_JAJEPX010000001.1"/>
</dbReference>
<keyword evidence="4" id="KW-1185">Reference proteome</keyword>
<reference evidence="3 4" key="1">
    <citation type="submission" date="2021-10" db="EMBL/GenBank/DDBJ databases">
        <title>Anaerobic single-cell dispensing facilitates the cultivation of human gut bacteria.</title>
        <authorList>
            <person name="Afrizal A."/>
        </authorList>
    </citation>
    <scope>NUCLEOTIDE SEQUENCE [LARGE SCALE GENOMIC DNA]</scope>
    <source>
        <strain evidence="3 4">CLA-AA-H270</strain>
    </source>
</reference>
<gene>
    <name evidence="3" type="ORF">LKD22_00255</name>
</gene>